<dbReference type="InterPro" id="IPR018739">
    <property type="entry name" value="DUF2281"/>
</dbReference>
<dbReference type="Pfam" id="PF10047">
    <property type="entry name" value="DUF2281"/>
    <property type="match status" value="1"/>
</dbReference>
<evidence type="ECO:0000313" key="2">
    <source>
        <dbReference type="EMBL" id="MBM3332188.1"/>
    </source>
</evidence>
<dbReference type="AlphaFoldDB" id="A0A938BUP5"/>
<evidence type="ECO:0000313" key="3">
    <source>
        <dbReference type="Proteomes" id="UP000779900"/>
    </source>
</evidence>
<accession>A0A938BUP5</accession>
<organism evidence="2 3">
    <name type="scientific">candidate division WOR-3 bacterium</name>
    <dbReference type="NCBI Taxonomy" id="2052148"/>
    <lineage>
        <taxon>Bacteria</taxon>
        <taxon>Bacteria division WOR-3</taxon>
    </lineage>
</organism>
<name>A0A938BUP5_UNCW3</name>
<proteinExistence type="predicted"/>
<dbReference type="Proteomes" id="UP000779900">
    <property type="component" value="Unassembled WGS sequence"/>
</dbReference>
<gene>
    <name evidence="2" type="ORF">FJY68_10145</name>
</gene>
<comment type="caution">
    <text evidence="2">The sequence shown here is derived from an EMBL/GenBank/DDBJ whole genome shotgun (WGS) entry which is preliminary data.</text>
</comment>
<sequence>MSRVDDTVKLIRELPDELQTDVADFARFLKESRARPMRTRFRLDWAGAGRHLKDRFTSVELQHKALDCGRMAYLIDSNRH</sequence>
<protein>
    <submittedName>
        <fullName evidence="2">DUF2281 domain-containing protein</fullName>
    </submittedName>
</protein>
<reference evidence="2" key="1">
    <citation type="submission" date="2019-03" db="EMBL/GenBank/DDBJ databases">
        <title>Lake Tanganyika Metagenome-Assembled Genomes (MAGs).</title>
        <authorList>
            <person name="Tran P."/>
        </authorList>
    </citation>
    <scope>NUCLEOTIDE SEQUENCE</scope>
    <source>
        <strain evidence="2">K_DeepCast_150m_m2_040</strain>
    </source>
</reference>
<dbReference type="EMBL" id="VGIR01000066">
    <property type="protein sequence ID" value="MBM3332188.1"/>
    <property type="molecule type" value="Genomic_DNA"/>
</dbReference>
<evidence type="ECO:0000259" key="1">
    <source>
        <dbReference type="Pfam" id="PF10047"/>
    </source>
</evidence>
<feature type="domain" description="DUF2281" evidence="1">
    <location>
        <begin position="9"/>
        <end position="65"/>
    </location>
</feature>